<feature type="transmembrane region" description="Helical" evidence="1">
    <location>
        <begin position="102"/>
        <end position="125"/>
    </location>
</feature>
<dbReference type="GeneID" id="4618226"/>
<dbReference type="RefSeq" id="WP_011761940.1">
    <property type="nucleotide sequence ID" value="NC_008701.1"/>
</dbReference>
<dbReference type="STRING" id="384616.Pisl_0181"/>
<dbReference type="OrthoDB" id="42924at2157"/>
<feature type="transmembrane region" description="Helical" evidence="1">
    <location>
        <begin position="16"/>
        <end position="36"/>
    </location>
</feature>
<dbReference type="EMBL" id="CP000504">
    <property type="protein sequence ID" value="ABL87363.1"/>
    <property type="molecule type" value="Genomic_DNA"/>
</dbReference>
<gene>
    <name evidence="2" type="ordered locus">Pisl_0181</name>
</gene>
<keyword evidence="1" id="KW-0472">Membrane</keyword>
<dbReference type="KEGG" id="pis:Pisl_0181"/>
<reference evidence="2" key="1">
    <citation type="submission" date="2006-12" db="EMBL/GenBank/DDBJ databases">
        <title>Complete sequence of Pyrobaculum islandicum DSM 4184.</title>
        <authorList>
            <person name="Copeland A."/>
            <person name="Lucas S."/>
            <person name="Lapidus A."/>
            <person name="Barry K."/>
            <person name="Detter J.C."/>
            <person name="Glavina del Rio T."/>
            <person name="Dalin E."/>
            <person name="Tice H."/>
            <person name="Pitluck S."/>
            <person name="Meincke L."/>
            <person name="Brettin T."/>
            <person name="Bruce D."/>
            <person name="Han C."/>
            <person name="Tapia R."/>
            <person name="Gilna P."/>
            <person name="Schmutz J."/>
            <person name="Larimer F."/>
            <person name="Land M."/>
            <person name="Hauser L."/>
            <person name="Kyrpides N."/>
            <person name="Mikhailova N."/>
            <person name="Cozen A.E."/>
            <person name="Fitz-Gibbon S.T."/>
            <person name="House C.H."/>
            <person name="Saltikov C."/>
            <person name="Lowe T."/>
            <person name="Richardson P."/>
        </authorList>
    </citation>
    <scope>NUCLEOTIDE SEQUENCE [LARGE SCALE GENOMIC DNA]</scope>
    <source>
        <strain evidence="2">DSM 4184</strain>
    </source>
</reference>
<accession>A1RQY1</accession>
<protein>
    <submittedName>
        <fullName evidence="2">Uncharacterized protein</fullName>
    </submittedName>
</protein>
<keyword evidence="3" id="KW-1185">Reference proteome</keyword>
<evidence type="ECO:0000313" key="2">
    <source>
        <dbReference type="EMBL" id="ABL87363.1"/>
    </source>
</evidence>
<evidence type="ECO:0000313" key="3">
    <source>
        <dbReference type="Proteomes" id="UP000002595"/>
    </source>
</evidence>
<evidence type="ECO:0000256" key="1">
    <source>
        <dbReference type="SAM" id="Phobius"/>
    </source>
</evidence>
<feature type="transmembrane region" description="Helical" evidence="1">
    <location>
        <begin position="57"/>
        <end position="82"/>
    </location>
</feature>
<dbReference type="AlphaFoldDB" id="A1RQY1"/>
<dbReference type="eggNOG" id="arCOG05371">
    <property type="taxonomic scope" value="Archaea"/>
</dbReference>
<dbReference type="Proteomes" id="UP000002595">
    <property type="component" value="Chromosome"/>
</dbReference>
<name>A1RQY1_PYRIL</name>
<sequence>MGLARYLVVRTLKNRWVLLWGGLWPLFWVAMGAFIFTKGFAKSPYAAQYARSYVAGWLDGVVITVVAAVSVALLYSMIYSTAAVPYLLRFGRLRPLKYVASYYGAMFTTSLILVAAVGAANWLLMWRGLNDSGISVSLADAAPKDALALLHTAGAVAVFTAFAAALLFLLSLLALKAVKAASWLPFTPLIFNMLFYFSYLYVEQSPLSLAANPFTAAQALIITAYAGLERPYAAIASSNTLDVPAWALATSISGWAAALSLAAALLVSKVRYAPPELLREGI</sequence>
<keyword evidence="1" id="KW-1133">Transmembrane helix</keyword>
<proteinExistence type="predicted"/>
<dbReference type="HOGENOM" id="CLU_985596_0_0_2"/>
<feature type="transmembrane region" description="Helical" evidence="1">
    <location>
        <begin position="146"/>
        <end position="174"/>
    </location>
</feature>
<keyword evidence="1" id="KW-0812">Transmembrane</keyword>
<feature type="transmembrane region" description="Helical" evidence="1">
    <location>
        <begin position="180"/>
        <end position="202"/>
    </location>
</feature>
<feature type="transmembrane region" description="Helical" evidence="1">
    <location>
        <begin position="246"/>
        <end position="267"/>
    </location>
</feature>
<organism evidence="2 3">
    <name type="scientific">Pyrobaculum islandicum (strain DSM 4184 / JCM 9189 / GEO3)</name>
    <dbReference type="NCBI Taxonomy" id="384616"/>
    <lineage>
        <taxon>Archaea</taxon>
        <taxon>Thermoproteota</taxon>
        <taxon>Thermoprotei</taxon>
        <taxon>Thermoproteales</taxon>
        <taxon>Thermoproteaceae</taxon>
        <taxon>Pyrobaculum</taxon>
    </lineage>
</organism>